<name>A0A514CFZ8_9BACT</name>
<reference evidence="1 2" key="1">
    <citation type="submission" date="2019-06" db="EMBL/GenBank/DDBJ databases">
        <title>Echinicola alkalisoli sp. nov. isolated from saline soil.</title>
        <authorList>
            <person name="Sun J.-Q."/>
            <person name="Xu L."/>
        </authorList>
    </citation>
    <scope>NUCLEOTIDE SEQUENCE [LARGE SCALE GENOMIC DNA]</scope>
    <source>
        <strain evidence="1 2">LN3S3</strain>
    </source>
</reference>
<dbReference type="EMBL" id="CP041253">
    <property type="protein sequence ID" value="QDH78728.1"/>
    <property type="molecule type" value="Genomic_DNA"/>
</dbReference>
<accession>A0A514CFZ8</accession>
<protein>
    <recommendedName>
        <fullName evidence="3">PIN domain-containing protein</fullName>
    </recommendedName>
</protein>
<dbReference type="Proteomes" id="UP000316614">
    <property type="component" value="Chromosome"/>
</dbReference>
<keyword evidence="2" id="KW-1185">Reference proteome</keyword>
<evidence type="ECO:0008006" key="3">
    <source>
        <dbReference type="Google" id="ProtNLM"/>
    </source>
</evidence>
<organism evidence="1 2">
    <name type="scientific">Echinicola soli</name>
    <dbReference type="NCBI Taxonomy" id="2591634"/>
    <lineage>
        <taxon>Bacteria</taxon>
        <taxon>Pseudomonadati</taxon>
        <taxon>Bacteroidota</taxon>
        <taxon>Cytophagia</taxon>
        <taxon>Cytophagales</taxon>
        <taxon>Cyclobacteriaceae</taxon>
        <taxon>Echinicola</taxon>
    </lineage>
</organism>
<sequence length="154" mass="17366">MGILINNIAAINLLYRMGLLRYMEGYGIRLYTVDFALDEVTYIERFLFKTVKKNHNVTVLNLEGEDLSEAYKIKASQNHQISIGTACSIIQCINFDIKFFSSDKRAIQAAKVFGVSHKSVESILDLIIDESIGITNESKLEIAKVFNEIGVKIK</sequence>
<gene>
    <name evidence="1" type="ORF">FKX85_06630</name>
</gene>
<dbReference type="RefSeq" id="WP_141613982.1">
    <property type="nucleotide sequence ID" value="NZ_CP041253.1"/>
</dbReference>
<dbReference type="AlphaFoldDB" id="A0A514CFZ8"/>
<proteinExistence type="predicted"/>
<dbReference type="KEGG" id="echi:FKX85_06630"/>
<evidence type="ECO:0000313" key="2">
    <source>
        <dbReference type="Proteomes" id="UP000316614"/>
    </source>
</evidence>
<evidence type="ECO:0000313" key="1">
    <source>
        <dbReference type="EMBL" id="QDH78728.1"/>
    </source>
</evidence>
<dbReference type="Gene3D" id="3.40.50.1010">
    <property type="entry name" value="5'-nuclease"/>
    <property type="match status" value="1"/>
</dbReference>